<sequence length="267" mass="29707">MDGEDKAIRLDLLQTQKAPWNRKAAVVYPRSQEIHSDVVERGKGRLLILPIDSRTPSIDVNGSQMLAYVVQPGYKHRGINDRHGFSDSQSHVCVIVVLETPCTSPTHAPFFSCHEVRISENWNLPASTWRSPTFSVRGTRRWFDTVEEFAIEERHLSRALADMPTSNDYINDASTAVSATSVPANFLMFTYNTSGGVSSSRCLDAASGRARLDMSCLVLALGDRSCVDEEQPQRLKFEACDDMMLKHEIETFLSGMKNVVHVSGSQG</sequence>
<keyword evidence="2" id="KW-1185">Reference proteome</keyword>
<reference evidence="1 2" key="1">
    <citation type="journal article" date="2015" name="Fungal Genet. Biol.">
        <title>Evolution of novel wood decay mechanisms in Agaricales revealed by the genome sequences of Fistulina hepatica and Cylindrobasidium torrendii.</title>
        <authorList>
            <person name="Floudas D."/>
            <person name="Held B.W."/>
            <person name="Riley R."/>
            <person name="Nagy L.G."/>
            <person name="Koehler G."/>
            <person name="Ransdell A.S."/>
            <person name="Younus H."/>
            <person name="Chow J."/>
            <person name="Chiniquy J."/>
            <person name="Lipzen A."/>
            <person name="Tritt A."/>
            <person name="Sun H."/>
            <person name="Haridas S."/>
            <person name="LaButti K."/>
            <person name="Ohm R.A."/>
            <person name="Kues U."/>
            <person name="Blanchette R.A."/>
            <person name="Grigoriev I.V."/>
            <person name="Minto R.E."/>
            <person name="Hibbett D.S."/>
        </authorList>
    </citation>
    <scope>NUCLEOTIDE SEQUENCE [LARGE SCALE GENOMIC DNA]</scope>
    <source>
        <strain evidence="1 2">ATCC 64428</strain>
    </source>
</reference>
<protein>
    <submittedName>
        <fullName evidence="1">Uncharacterized protein</fullName>
    </submittedName>
</protein>
<proteinExistence type="predicted"/>
<gene>
    <name evidence="1" type="ORF">FISHEDRAFT_56636</name>
</gene>
<dbReference type="EMBL" id="KN881650">
    <property type="protein sequence ID" value="KIY51490.1"/>
    <property type="molecule type" value="Genomic_DNA"/>
</dbReference>
<dbReference type="AlphaFoldDB" id="A0A0D7AHY6"/>
<dbReference type="Proteomes" id="UP000054144">
    <property type="component" value="Unassembled WGS sequence"/>
</dbReference>
<name>A0A0D7AHY6_9AGAR</name>
<accession>A0A0D7AHY6</accession>
<evidence type="ECO:0000313" key="2">
    <source>
        <dbReference type="Proteomes" id="UP000054144"/>
    </source>
</evidence>
<organism evidence="1 2">
    <name type="scientific">Fistulina hepatica ATCC 64428</name>
    <dbReference type="NCBI Taxonomy" id="1128425"/>
    <lineage>
        <taxon>Eukaryota</taxon>
        <taxon>Fungi</taxon>
        <taxon>Dikarya</taxon>
        <taxon>Basidiomycota</taxon>
        <taxon>Agaricomycotina</taxon>
        <taxon>Agaricomycetes</taxon>
        <taxon>Agaricomycetidae</taxon>
        <taxon>Agaricales</taxon>
        <taxon>Fistulinaceae</taxon>
        <taxon>Fistulina</taxon>
    </lineage>
</organism>
<evidence type="ECO:0000313" key="1">
    <source>
        <dbReference type="EMBL" id="KIY51490.1"/>
    </source>
</evidence>